<dbReference type="RefSeq" id="WP_111241345.1">
    <property type="nucleotide sequence ID" value="NZ_AP023358.1"/>
</dbReference>
<dbReference type="InterPro" id="IPR011990">
    <property type="entry name" value="TPR-like_helical_dom_sf"/>
</dbReference>
<dbReference type="PANTHER" id="PTHR16305:SF35">
    <property type="entry name" value="TRANSCRIPTIONAL ACTIVATOR DOMAIN"/>
    <property type="match status" value="1"/>
</dbReference>
<dbReference type="PRINTS" id="PR00038">
    <property type="entry name" value="HTHLUXR"/>
</dbReference>
<dbReference type="Proteomes" id="UP000248627">
    <property type="component" value="Unassembled WGS sequence"/>
</dbReference>
<keyword evidence="4" id="KW-1185">Reference proteome</keyword>
<dbReference type="AlphaFoldDB" id="A0A2W2E7D6"/>
<gene>
    <name evidence="3" type="ORF">C1I93_01375</name>
</gene>
<dbReference type="GO" id="GO:0003677">
    <property type="term" value="F:DNA binding"/>
    <property type="evidence" value="ECO:0007669"/>
    <property type="project" value="InterPro"/>
</dbReference>
<dbReference type="Gene3D" id="1.10.10.10">
    <property type="entry name" value="Winged helix-like DNA-binding domain superfamily/Winged helix DNA-binding domain"/>
    <property type="match status" value="1"/>
</dbReference>
<proteinExistence type="predicted"/>
<dbReference type="OrthoDB" id="3514764at2"/>
<accession>A0A2W2E7D6</accession>
<name>A0A2W2E7D6_9ACTN</name>
<dbReference type="GO" id="GO:0004016">
    <property type="term" value="F:adenylate cyclase activity"/>
    <property type="evidence" value="ECO:0007669"/>
    <property type="project" value="TreeGrafter"/>
</dbReference>
<dbReference type="InterPro" id="IPR000792">
    <property type="entry name" value="Tscrpt_reg_LuxR_C"/>
</dbReference>
<dbReference type="GO" id="GO:0005524">
    <property type="term" value="F:ATP binding"/>
    <property type="evidence" value="ECO:0007669"/>
    <property type="project" value="UniProtKB-KW"/>
</dbReference>
<dbReference type="SUPFAM" id="SSF52540">
    <property type="entry name" value="P-loop containing nucleoside triphosphate hydrolases"/>
    <property type="match status" value="1"/>
</dbReference>
<evidence type="ECO:0000256" key="1">
    <source>
        <dbReference type="ARBA" id="ARBA00022741"/>
    </source>
</evidence>
<organism evidence="3 4">
    <name type="scientific">Micromonospora endophytica</name>
    <dbReference type="NCBI Taxonomy" id="515350"/>
    <lineage>
        <taxon>Bacteria</taxon>
        <taxon>Bacillati</taxon>
        <taxon>Actinomycetota</taxon>
        <taxon>Actinomycetes</taxon>
        <taxon>Micromonosporales</taxon>
        <taxon>Micromonosporaceae</taxon>
        <taxon>Micromonospora</taxon>
    </lineage>
</organism>
<dbReference type="PANTHER" id="PTHR16305">
    <property type="entry name" value="TESTICULAR SOLUBLE ADENYLYL CYCLASE"/>
    <property type="match status" value="1"/>
</dbReference>
<dbReference type="GO" id="GO:0006355">
    <property type="term" value="P:regulation of DNA-templated transcription"/>
    <property type="evidence" value="ECO:0007669"/>
    <property type="project" value="InterPro"/>
</dbReference>
<dbReference type="InterPro" id="IPR027417">
    <property type="entry name" value="P-loop_NTPase"/>
</dbReference>
<dbReference type="Pfam" id="PF00196">
    <property type="entry name" value="GerE"/>
    <property type="match status" value="1"/>
</dbReference>
<protein>
    <submittedName>
        <fullName evidence="3">LuxR family transcriptional regulator</fullName>
    </submittedName>
</protein>
<dbReference type="SUPFAM" id="SSF46894">
    <property type="entry name" value="C-terminal effector domain of the bipartite response regulators"/>
    <property type="match status" value="1"/>
</dbReference>
<comment type="caution">
    <text evidence="3">The sequence shown here is derived from an EMBL/GenBank/DDBJ whole genome shotgun (WGS) entry which is preliminary data.</text>
</comment>
<dbReference type="PROSITE" id="PS00622">
    <property type="entry name" value="HTH_LUXR_1"/>
    <property type="match status" value="1"/>
</dbReference>
<evidence type="ECO:0000256" key="2">
    <source>
        <dbReference type="ARBA" id="ARBA00022840"/>
    </source>
</evidence>
<reference evidence="3 4" key="1">
    <citation type="submission" date="2018-01" db="EMBL/GenBank/DDBJ databases">
        <title>Draft genome sequence of Jishengella endophytica.</title>
        <authorList>
            <person name="Sahin N."/>
            <person name="Ay H."/>
            <person name="Saygin H."/>
        </authorList>
    </citation>
    <scope>NUCLEOTIDE SEQUENCE [LARGE SCALE GENOMIC DNA]</scope>
    <source>
        <strain evidence="3 4">DSM 45430</strain>
    </source>
</reference>
<sequence length="915" mass="97421">MTEVDARRHGMHGRDDELAIITQLLAEARNRRGAALVVRGHPGIGKTMLLTAAQRAASEAEMAVLVMNGVEAESALPFAGLHQLLAPLLGNMHTLTPRLQRTLRGAFGQEDAPADLFTVGLAVLELLGDRAARTPLLIVAEDAHWLDPETLNVLVFVARRLTVEPIAALMAVRAQHAGVLAGTGLGQLSLAELDDGAAQRLLTEHAPGLAPRLRERVLAEAAGNPLALVELPRLLSPGAEPPELLPLNERLESAFADRYAQLPEATRALVAAFSADAGCPLPRLLAAAQTLTGTPIAAEVIQPAIDAGLLQVQGRRLRFRHPLVRSAVYAAVHDIARMAIHTALAEQLADEPDRRAWHRSAAALGPDEQVSGELEAAAARALERGALGVAVTGLDRAADLTGSPVRRSSLLLRAAELASQLHDRQLVVQLLTKVDLDGGGPADRARLALVRDIVEPGDVGDTGRLDLLCDLALEAQAEGHPDLAAMLCWRAASRCWWAGLPSEAGARITGVLGKLGFAADEPAALAIAAYAQPDVHGPDVLRQLPSLIPDRSDIDAMRFLGGAALILGDFVTASSFMATAAAGYRAQGRAALLARTLSSSGFIRLWLGRWPAVRADLAEAGALAEETGDHFWTVAARAAGALLEAMYGNHETASRLADSVLSSPLVVGVRFVAEAAQHARGLAANAAGRHDEAVDLLLRVFDPQDDCFHPDMSGWALPDLADAAVRSGRHGEVREILTRARERAARFPSPMLHRCLAYAEALLAAEQDAAQAYAKALAMDLTAWPVHRARLHLAHGSWLRRNRRILESRAPLRAARDGFDSLGAAVWARLAREELRAAGEESAGRAASSGEQLTSQELQTAMLAAAGLTNREIAQRLFISHRTVSSHLYRLFPKLGISGRAQLRAALEALPQSTD</sequence>
<dbReference type="CDD" id="cd06170">
    <property type="entry name" value="LuxR_C_like"/>
    <property type="match status" value="1"/>
</dbReference>
<evidence type="ECO:0000313" key="3">
    <source>
        <dbReference type="EMBL" id="PZG00794.1"/>
    </source>
</evidence>
<dbReference type="InterPro" id="IPR041664">
    <property type="entry name" value="AAA_16"/>
</dbReference>
<dbReference type="PROSITE" id="PS50043">
    <property type="entry name" value="HTH_LUXR_2"/>
    <property type="match status" value="1"/>
</dbReference>
<dbReference type="GO" id="GO:0005737">
    <property type="term" value="C:cytoplasm"/>
    <property type="evidence" value="ECO:0007669"/>
    <property type="project" value="TreeGrafter"/>
</dbReference>
<keyword evidence="2" id="KW-0067">ATP-binding</keyword>
<dbReference type="SUPFAM" id="SSF48452">
    <property type="entry name" value="TPR-like"/>
    <property type="match status" value="1"/>
</dbReference>
<keyword evidence="1" id="KW-0547">Nucleotide-binding</keyword>
<dbReference type="InterPro" id="IPR036388">
    <property type="entry name" value="WH-like_DNA-bd_sf"/>
</dbReference>
<dbReference type="InterPro" id="IPR016032">
    <property type="entry name" value="Sig_transdc_resp-reg_C-effctor"/>
</dbReference>
<evidence type="ECO:0000313" key="4">
    <source>
        <dbReference type="Proteomes" id="UP000248627"/>
    </source>
</evidence>
<dbReference type="Pfam" id="PF13191">
    <property type="entry name" value="AAA_16"/>
    <property type="match status" value="1"/>
</dbReference>
<dbReference type="EMBL" id="POTX01000004">
    <property type="protein sequence ID" value="PZG00794.1"/>
    <property type="molecule type" value="Genomic_DNA"/>
</dbReference>
<dbReference type="SMART" id="SM00421">
    <property type="entry name" value="HTH_LUXR"/>
    <property type="match status" value="1"/>
</dbReference>